<keyword evidence="4" id="KW-1185">Reference proteome</keyword>
<dbReference type="InterPro" id="IPR005119">
    <property type="entry name" value="LysR_subst-bd"/>
</dbReference>
<dbReference type="Proteomes" id="UP001055286">
    <property type="component" value="Unassembled WGS sequence"/>
</dbReference>
<feature type="domain" description="LysR substrate-binding" evidence="2">
    <location>
        <begin position="30"/>
        <end position="156"/>
    </location>
</feature>
<organism evidence="3 4">
    <name type="scientific">Methylobacterium frigidaeris</name>
    <dbReference type="NCBI Taxonomy" id="2038277"/>
    <lineage>
        <taxon>Bacteria</taxon>
        <taxon>Pseudomonadati</taxon>
        <taxon>Pseudomonadota</taxon>
        <taxon>Alphaproteobacteria</taxon>
        <taxon>Hyphomicrobiales</taxon>
        <taxon>Methylobacteriaceae</taxon>
        <taxon>Methylobacterium</taxon>
    </lineage>
</organism>
<dbReference type="GO" id="GO:0003700">
    <property type="term" value="F:DNA-binding transcription factor activity"/>
    <property type="evidence" value="ECO:0007669"/>
    <property type="project" value="TreeGrafter"/>
</dbReference>
<dbReference type="SUPFAM" id="SSF53850">
    <property type="entry name" value="Periplasmic binding protein-like II"/>
    <property type="match status" value="1"/>
</dbReference>
<dbReference type="PANTHER" id="PTHR30537">
    <property type="entry name" value="HTH-TYPE TRANSCRIPTIONAL REGULATOR"/>
    <property type="match status" value="1"/>
</dbReference>
<comment type="similarity">
    <text evidence="1">Belongs to the LysR transcriptional regulatory family.</text>
</comment>
<evidence type="ECO:0000313" key="4">
    <source>
        <dbReference type="Proteomes" id="UP001055286"/>
    </source>
</evidence>
<sequence length="158" mass="17737">MRALEERYGVRLLALDEVARGLDALADWRGKPSGSLRLTTFPYAARAIREPRLPRFLIDHPAVSVEVIVDDRLTDLVAAGFDAGSRFSESVERDMVAVRVGPDLRKVVVAIPDYFARHPRLDMPADLETHRCLNYRLVGEGGLLPWEFARDGRESGPR</sequence>
<protein>
    <submittedName>
        <fullName evidence="3">HTH-type transcriptional regulator PgrR</fullName>
    </submittedName>
</protein>
<dbReference type="EMBL" id="BPQJ01000084">
    <property type="protein sequence ID" value="GJD66845.1"/>
    <property type="molecule type" value="Genomic_DNA"/>
</dbReference>
<reference evidence="3" key="1">
    <citation type="journal article" date="2016" name="Front. Microbiol.">
        <title>Genome Sequence of the Piezophilic, Mesophilic Sulfate-Reducing Bacterium Desulfovibrio indicus J2T.</title>
        <authorList>
            <person name="Cao J."/>
            <person name="Maignien L."/>
            <person name="Shao Z."/>
            <person name="Alain K."/>
            <person name="Jebbar M."/>
        </authorList>
    </citation>
    <scope>NUCLEOTIDE SEQUENCE</scope>
    <source>
        <strain evidence="3">JCM 32048</strain>
    </source>
</reference>
<accession>A0AA37HIY0</accession>
<evidence type="ECO:0000259" key="2">
    <source>
        <dbReference type="Pfam" id="PF03466"/>
    </source>
</evidence>
<dbReference type="GO" id="GO:0043565">
    <property type="term" value="F:sequence-specific DNA binding"/>
    <property type="evidence" value="ECO:0007669"/>
    <property type="project" value="TreeGrafter"/>
</dbReference>
<dbReference type="GO" id="GO:0006351">
    <property type="term" value="P:DNA-templated transcription"/>
    <property type="evidence" value="ECO:0007669"/>
    <property type="project" value="TreeGrafter"/>
</dbReference>
<dbReference type="Pfam" id="PF03466">
    <property type="entry name" value="LysR_substrate"/>
    <property type="match status" value="1"/>
</dbReference>
<dbReference type="Gene3D" id="3.40.190.10">
    <property type="entry name" value="Periplasmic binding protein-like II"/>
    <property type="match status" value="2"/>
</dbReference>
<proteinExistence type="inferred from homology"/>
<dbReference type="AlphaFoldDB" id="A0AA37HIY0"/>
<gene>
    <name evidence="3" type="primary">pgrR_6</name>
    <name evidence="3" type="ORF">MPEAHAMD_7044</name>
</gene>
<evidence type="ECO:0000313" key="3">
    <source>
        <dbReference type="EMBL" id="GJD66845.1"/>
    </source>
</evidence>
<dbReference type="PANTHER" id="PTHR30537:SF1">
    <property type="entry name" value="HTH-TYPE TRANSCRIPTIONAL REGULATOR PGRR"/>
    <property type="match status" value="1"/>
</dbReference>
<evidence type="ECO:0000256" key="1">
    <source>
        <dbReference type="ARBA" id="ARBA00009437"/>
    </source>
</evidence>
<reference evidence="3" key="2">
    <citation type="submission" date="2021-08" db="EMBL/GenBank/DDBJ databases">
        <authorList>
            <person name="Tani A."/>
            <person name="Ola A."/>
            <person name="Ogura Y."/>
            <person name="Katsura K."/>
            <person name="Hayashi T."/>
        </authorList>
    </citation>
    <scope>NUCLEOTIDE SEQUENCE</scope>
    <source>
        <strain evidence="3">JCM 32048</strain>
    </source>
</reference>
<name>A0AA37HIY0_9HYPH</name>
<dbReference type="InterPro" id="IPR058163">
    <property type="entry name" value="LysR-type_TF_proteobact-type"/>
</dbReference>
<comment type="caution">
    <text evidence="3">The sequence shown here is derived from an EMBL/GenBank/DDBJ whole genome shotgun (WGS) entry which is preliminary data.</text>
</comment>